<evidence type="ECO:0000256" key="1">
    <source>
        <dbReference type="ARBA" id="ARBA00008563"/>
    </source>
</evidence>
<dbReference type="GO" id="GO:0006412">
    <property type="term" value="P:translation"/>
    <property type="evidence" value="ECO:0007669"/>
    <property type="project" value="UniProtKB-UniRule"/>
</dbReference>
<dbReference type="GO" id="GO:0003735">
    <property type="term" value="F:structural constituent of ribosome"/>
    <property type="evidence" value="ECO:0007669"/>
    <property type="project" value="InterPro"/>
</dbReference>
<dbReference type="Proteomes" id="UP000003452">
    <property type="component" value="Unassembled WGS sequence"/>
</dbReference>
<dbReference type="HOGENOM" id="CLU_061463_3_1_10"/>
<dbReference type="AlphaFoldDB" id="B5D1W9"/>
<evidence type="ECO:0000256" key="5">
    <source>
        <dbReference type="RuleBase" id="RU000562"/>
    </source>
</evidence>
<comment type="similarity">
    <text evidence="1 4 5">Belongs to the bacterial ribosomal protein bL21 family.</text>
</comment>
<organism evidence="6 7">
    <name type="scientific">Phocaeicola plebeius (strain DSM 17135 / JCM 12973 / CCUG 54634 / M2)</name>
    <name type="common">Bacteroides plebeius</name>
    <dbReference type="NCBI Taxonomy" id="484018"/>
    <lineage>
        <taxon>Bacteria</taxon>
        <taxon>Pseudomonadati</taxon>
        <taxon>Bacteroidota</taxon>
        <taxon>Bacteroidia</taxon>
        <taxon>Bacteroidales</taxon>
        <taxon>Bacteroidaceae</taxon>
        <taxon>Phocaeicola</taxon>
    </lineage>
</organism>
<evidence type="ECO:0000256" key="2">
    <source>
        <dbReference type="ARBA" id="ARBA00022980"/>
    </source>
</evidence>
<dbReference type="Pfam" id="PF00829">
    <property type="entry name" value="Ribosomal_L21p"/>
    <property type="match status" value="1"/>
</dbReference>
<dbReference type="InterPro" id="IPR028909">
    <property type="entry name" value="bL21-like"/>
</dbReference>
<reference evidence="6 7" key="2">
    <citation type="submission" date="2008-08" db="EMBL/GenBank/DDBJ databases">
        <authorList>
            <person name="Fulton L."/>
            <person name="Clifton S."/>
            <person name="Fulton B."/>
            <person name="Xu J."/>
            <person name="Minx P."/>
            <person name="Pepin K.H."/>
            <person name="Johnson M."/>
            <person name="Thiruvilangam P."/>
            <person name="Bhonagiri V."/>
            <person name="Nash W.E."/>
            <person name="Mardis E.R."/>
            <person name="Wilson R.K."/>
        </authorList>
    </citation>
    <scope>NUCLEOTIDE SEQUENCE [LARGE SCALE GENOMIC DNA]</scope>
    <source>
        <strain evidence="7">DSM 17135 / JCM 12973 / M2</strain>
    </source>
</reference>
<evidence type="ECO:0000256" key="4">
    <source>
        <dbReference type="HAMAP-Rule" id="MF_01363"/>
    </source>
</evidence>
<comment type="function">
    <text evidence="4 5">This protein binds to 23S rRNA in the presence of protein L20.</text>
</comment>
<dbReference type="EMBL" id="ABQC02000023">
    <property type="protein sequence ID" value="EDY94562.1"/>
    <property type="molecule type" value="Genomic_DNA"/>
</dbReference>
<dbReference type="InterPro" id="IPR036164">
    <property type="entry name" value="bL21-like_sf"/>
</dbReference>
<sequence length="135" mass="15036">MQPILVRVGKKVATENSSPYGGNPFNIYFKMYVIVEINGQQFKAEEGKKLFVHHIQNAENGATVEFDKVLLVDNNGTVTVGAPTVDGAKVVCEVASHLVKGDKVLVFHKKRRKGYKKLNGHRQQFTELTIKQVIA</sequence>
<comment type="subunit">
    <text evidence="4">Part of the 50S ribosomal subunit. Contacts protein L20.</text>
</comment>
<dbReference type="GO" id="GO:0005840">
    <property type="term" value="C:ribosome"/>
    <property type="evidence" value="ECO:0007669"/>
    <property type="project" value="UniProtKB-KW"/>
</dbReference>
<name>B5D1W9_PHOPM</name>
<keyword evidence="3 4" id="KW-0687">Ribonucleoprotein</keyword>
<accession>B5D1W9</accession>
<keyword evidence="2 4" id="KW-0689">Ribosomal protein</keyword>
<comment type="caution">
    <text evidence="6">The sequence shown here is derived from an EMBL/GenBank/DDBJ whole genome shotgun (WGS) entry which is preliminary data.</text>
</comment>
<protein>
    <recommendedName>
        <fullName evidence="4">Large ribosomal subunit protein bL21</fullName>
    </recommendedName>
</protein>
<dbReference type="NCBIfam" id="TIGR00061">
    <property type="entry name" value="L21"/>
    <property type="match status" value="1"/>
</dbReference>
<dbReference type="HAMAP" id="MF_01363">
    <property type="entry name" value="Ribosomal_bL21"/>
    <property type="match status" value="1"/>
</dbReference>
<dbReference type="GO" id="GO:0005737">
    <property type="term" value="C:cytoplasm"/>
    <property type="evidence" value="ECO:0007669"/>
    <property type="project" value="UniProtKB-ARBA"/>
</dbReference>
<evidence type="ECO:0000313" key="6">
    <source>
        <dbReference type="EMBL" id="EDY94562.1"/>
    </source>
</evidence>
<dbReference type="PANTHER" id="PTHR21349:SF0">
    <property type="entry name" value="LARGE RIBOSOMAL SUBUNIT PROTEIN BL21M"/>
    <property type="match status" value="1"/>
</dbReference>
<keyword evidence="4 5" id="KW-0699">rRNA-binding</keyword>
<keyword evidence="4 5" id="KW-0694">RNA-binding</keyword>
<dbReference type="InterPro" id="IPR001787">
    <property type="entry name" value="Ribosomal_bL21"/>
</dbReference>
<gene>
    <name evidence="4 6" type="primary">rplU</name>
    <name evidence="6" type="ORF">BACPLE_02970</name>
</gene>
<dbReference type="SUPFAM" id="SSF141091">
    <property type="entry name" value="L21p-like"/>
    <property type="match status" value="1"/>
</dbReference>
<evidence type="ECO:0000256" key="3">
    <source>
        <dbReference type="ARBA" id="ARBA00023274"/>
    </source>
</evidence>
<dbReference type="GO" id="GO:1990904">
    <property type="term" value="C:ribonucleoprotein complex"/>
    <property type="evidence" value="ECO:0007669"/>
    <property type="project" value="UniProtKB-KW"/>
</dbReference>
<reference evidence="6 7" key="1">
    <citation type="submission" date="2008-08" db="EMBL/GenBank/DDBJ databases">
        <title>Draft genome sequence of Bacteroides plebeius (DSM 17135).</title>
        <authorList>
            <person name="Sudarsanam P."/>
            <person name="Ley R."/>
            <person name="Guruge J."/>
            <person name="Turnbaugh P.J."/>
            <person name="Mahowald M."/>
            <person name="Liep D."/>
            <person name="Gordon J."/>
        </authorList>
    </citation>
    <scope>NUCLEOTIDE SEQUENCE [LARGE SCALE GENOMIC DNA]</scope>
    <source>
        <strain evidence="7">DSM 17135 / JCM 12973 / M2</strain>
    </source>
</reference>
<proteinExistence type="inferred from homology"/>
<dbReference type="eggNOG" id="COG0261">
    <property type="taxonomic scope" value="Bacteria"/>
</dbReference>
<dbReference type="PANTHER" id="PTHR21349">
    <property type="entry name" value="50S RIBOSOMAL PROTEIN L21"/>
    <property type="match status" value="1"/>
</dbReference>
<dbReference type="GO" id="GO:0019843">
    <property type="term" value="F:rRNA binding"/>
    <property type="evidence" value="ECO:0007669"/>
    <property type="project" value="UniProtKB-UniRule"/>
</dbReference>
<evidence type="ECO:0000313" key="7">
    <source>
        <dbReference type="Proteomes" id="UP000003452"/>
    </source>
</evidence>